<dbReference type="Pfam" id="PF02181">
    <property type="entry name" value="FH2"/>
    <property type="match status" value="1"/>
</dbReference>
<dbReference type="PROSITE" id="PS51444">
    <property type="entry name" value="FH2"/>
    <property type="match status" value="1"/>
</dbReference>
<organism evidence="4">
    <name type="scientific">Rhodosorus marinus</name>
    <dbReference type="NCBI Taxonomy" id="101924"/>
    <lineage>
        <taxon>Eukaryota</taxon>
        <taxon>Rhodophyta</taxon>
        <taxon>Stylonematophyceae</taxon>
        <taxon>Stylonematales</taxon>
        <taxon>Stylonemataceae</taxon>
        <taxon>Rhodosorus</taxon>
    </lineage>
</organism>
<evidence type="ECO:0000313" key="4">
    <source>
        <dbReference type="EMBL" id="CAD8392092.1"/>
    </source>
</evidence>
<gene>
    <name evidence="3" type="ORF">RMAR0315_LOCUS2066</name>
    <name evidence="4" type="ORF">RMAR0315_LOCUS2067</name>
</gene>
<proteinExistence type="predicted"/>
<dbReference type="InterPro" id="IPR051425">
    <property type="entry name" value="Formin_Homology"/>
</dbReference>
<dbReference type="InterPro" id="IPR015425">
    <property type="entry name" value="FH2_Formin"/>
</dbReference>
<feature type="compositionally biased region" description="Acidic residues" evidence="1">
    <location>
        <begin position="580"/>
        <end position="591"/>
    </location>
</feature>
<dbReference type="PANTHER" id="PTHR45725:SF1">
    <property type="entry name" value="DISHEVELLED ASSOCIATED ACTIVATOR OF MORPHOGENESIS, ISOFORM D"/>
    <property type="match status" value="1"/>
</dbReference>
<name>A0A6T6KGE2_9RHOD</name>
<dbReference type="InterPro" id="IPR042201">
    <property type="entry name" value="FH2_Formin_sf"/>
</dbReference>
<protein>
    <recommendedName>
        <fullName evidence="2">FH2 domain-containing protein</fullName>
    </recommendedName>
</protein>
<evidence type="ECO:0000256" key="1">
    <source>
        <dbReference type="SAM" id="MobiDB-lite"/>
    </source>
</evidence>
<feature type="domain" description="FH2" evidence="2">
    <location>
        <begin position="1"/>
        <end position="331"/>
    </location>
</feature>
<dbReference type="EMBL" id="HBEK01003776">
    <property type="protein sequence ID" value="CAD8392092.1"/>
    <property type="molecule type" value="Transcribed_RNA"/>
</dbReference>
<feature type="region of interest" description="Disordered" evidence="1">
    <location>
        <begin position="580"/>
        <end position="600"/>
    </location>
</feature>
<feature type="compositionally biased region" description="Polar residues" evidence="1">
    <location>
        <begin position="334"/>
        <end position="350"/>
    </location>
</feature>
<feature type="region of interest" description="Disordered" evidence="1">
    <location>
        <begin position="421"/>
        <end position="546"/>
    </location>
</feature>
<sequence>MIFEIALKKFAVEPEQIVRAVSMLDPEGDYLSEDNVSVLQTLKAAEDETTRAMAYAGTEAQIAKLSKSEQFIIYMARERRWTTKLKAIQAIRNYRQYADRLYEMMDSVMKASAEVRDSDKFRTVLGIVLWFGNYLNQGTRRGKAKGFRLSALPKLAEVRSKEKGTTLLQYMVATTAKKEPELLTFPEEFVRVRGASKIKKEDISMELSEFDVYMKHLASETKTIVKEHNLPEQLLDGPRPNAAPVEIQKILDRYFVADKSLSELKGMYDEMVAEVKELALYLGEESRNPRSEEIFGTLSSFMESFVQCRTIVLEQQDKAKAGSKKAQERKVNPLETSESQGNEAASNAEPTASVVARTGSSVDRTAESVDEIGSENQGDTRVSVDSKSNVNNVVVSVNEVADGVGKLKTENVVDDSDLHFTVEKQSSEQASPPAAVEETAAQKNLEQKKVEQGNHEKRKSVCDEQGEENIPPGSSPSVDGQQLETERTPEFLSTEDSGEAIPETGPVRESALHVEPAPQDSAGVANGEPGDGSSVNAPQGDGSLRVDHRQIPEITMHSVELGQERPYSSDIDSEVELAETDDDFFEEDDADVWSRLNSDN</sequence>
<dbReference type="AlphaFoldDB" id="A0A6T6KGE2"/>
<dbReference type="EMBL" id="HBEK01003775">
    <property type="protein sequence ID" value="CAD8392091.1"/>
    <property type="molecule type" value="Transcribed_RNA"/>
</dbReference>
<dbReference type="PANTHER" id="PTHR45725">
    <property type="entry name" value="FORMIN HOMOLOGY 2 FAMILY MEMBER"/>
    <property type="match status" value="1"/>
</dbReference>
<dbReference type="SMART" id="SM00498">
    <property type="entry name" value="FH2"/>
    <property type="match status" value="1"/>
</dbReference>
<dbReference type="Gene3D" id="1.20.58.2220">
    <property type="entry name" value="Formin, FH2 domain"/>
    <property type="match status" value="1"/>
</dbReference>
<feature type="compositionally biased region" description="Basic and acidic residues" evidence="1">
    <location>
        <begin position="445"/>
        <end position="462"/>
    </location>
</feature>
<reference evidence="4" key="1">
    <citation type="submission" date="2021-01" db="EMBL/GenBank/DDBJ databases">
        <authorList>
            <person name="Corre E."/>
            <person name="Pelletier E."/>
            <person name="Niang G."/>
            <person name="Scheremetjew M."/>
            <person name="Finn R."/>
            <person name="Kale V."/>
            <person name="Holt S."/>
            <person name="Cochrane G."/>
            <person name="Meng A."/>
            <person name="Brown T."/>
            <person name="Cohen L."/>
        </authorList>
    </citation>
    <scope>NUCLEOTIDE SEQUENCE</scope>
    <source>
        <strain evidence="4">UTEX LB 2760</strain>
    </source>
</reference>
<evidence type="ECO:0000259" key="2">
    <source>
        <dbReference type="PROSITE" id="PS51444"/>
    </source>
</evidence>
<evidence type="ECO:0000313" key="3">
    <source>
        <dbReference type="EMBL" id="CAD8392091.1"/>
    </source>
</evidence>
<accession>A0A6T6KGE2</accession>
<feature type="compositionally biased region" description="Basic and acidic residues" evidence="1">
    <location>
        <begin position="319"/>
        <end position="332"/>
    </location>
</feature>
<dbReference type="SUPFAM" id="SSF101447">
    <property type="entry name" value="Formin homology 2 domain (FH2 domain)"/>
    <property type="match status" value="1"/>
</dbReference>
<feature type="region of interest" description="Disordered" evidence="1">
    <location>
        <begin position="319"/>
        <end position="386"/>
    </location>
</feature>